<evidence type="ECO:0000259" key="2">
    <source>
        <dbReference type="SMART" id="SM00745"/>
    </source>
</evidence>
<dbReference type="EMBL" id="GEZM01055249">
    <property type="protein sequence ID" value="JAV73065.1"/>
    <property type="molecule type" value="Transcribed_RNA"/>
</dbReference>
<dbReference type="SUPFAM" id="SSF116846">
    <property type="entry name" value="MIT domain"/>
    <property type="match status" value="1"/>
</dbReference>
<name>A0A1Y1LMC0_PHOPY</name>
<dbReference type="Gene3D" id="1.20.58.80">
    <property type="entry name" value="Phosphotransferase system, lactose/cellobiose-type IIA subunit"/>
    <property type="match status" value="1"/>
</dbReference>
<feature type="coiled-coil region" evidence="1">
    <location>
        <begin position="56"/>
        <end position="83"/>
    </location>
</feature>
<keyword evidence="1" id="KW-0175">Coiled coil</keyword>
<dbReference type="SMART" id="SM00745">
    <property type="entry name" value="MIT"/>
    <property type="match status" value="1"/>
</dbReference>
<dbReference type="Pfam" id="PF04212">
    <property type="entry name" value="MIT"/>
    <property type="match status" value="1"/>
</dbReference>
<dbReference type="AlphaFoldDB" id="A0A1Y1LMC0"/>
<organism evidence="3">
    <name type="scientific">Photinus pyralis</name>
    <name type="common">Common eastern firefly</name>
    <name type="synonym">Lampyris pyralis</name>
    <dbReference type="NCBI Taxonomy" id="7054"/>
    <lineage>
        <taxon>Eukaryota</taxon>
        <taxon>Metazoa</taxon>
        <taxon>Ecdysozoa</taxon>
        <taxon>Arthropoda</taxon>
        <taxon>Hexapoda</taxon>
        <taxon>Insecta</taxon>
        <taxon>Pterygota</taxon>
        <taxon>Neoptera</taxon>
        <taxon>Endopterygota</taxon>
        <taxon>Coleoptera</taxon>
        <taxon>Polyphaga</taxon>
        <taxon>Elateriformia</taxon>
        <taxon>Elateroidea</taxon>
        <taxon>Lampyridae</taxon>
        <taxon>Lampyrinae</taxon>
        <taxon>Photinus</taxon>
    </lineage>
</organism>
<dbReference type="InterPro" id="IPR036181">
    <property type="entry name" value="MIT_dom_sf"/>
</dbReference>
<evidence type="ECO:0000313" key="3">
    <source>
        <dbReference type="EMBL" id="JAV73065.1"/>
    </source>
</evidence>
<accession>A0A1Y1LMC0</accession>
<reference evidence="3" key="1">
    <citation type="journal article" date="2016" name="Sci. Rep.">
        <title>Molecular characterization of firefly nuptial gifts: a multi-omics approach sheds light on postcopulatory sexual selection.</title>
        <authorList>
            <person name="Al-Wathiqui N."/>
            <person name="Fallon T.R."/>
            <person name="South A."/>
            <person name="Weng J.K."/>
            <person name="Lewis S.M."/>
        </authorList>
    </citation>
    <scope>NUCLEOTIDE SEQUENCE</scope>
</reference>
<feature type="domain" description="MIT" evidence="2">
    <location>
        <begin position="1"/>
        <end position="75"/>
    </location>
</feature>
<dbReference type="InterPro" id="IPR007330">
    <property type="entry name" value="MIT_dom"/>
</dbReference>
<protein>
    <recommendedName>
        <fullName evidence="2">MIT domain-containing protein</fullName>
    </recommendedName>
</protein>
<sequence length="110" mass="13131">MSLQSTAGNLLQRAVELDGKKRYTEALICYQEGLQVLVDVLKEQDGEKRVYLRAKVEEYMKRAEQIKELIEKLKREVDFWIRMLIILELRILTYVPTINVKILFDSLNWW</sequence>
<proteinExistence type="predicted"/>
<evidence type="ECO:0000256" key="1">
    <source>
        <dbReference type="SAM" id="Coils"/>
    </source>
</evidence>